<comment type="caution">
    <text evidence="3">The sequence shown here is derived from an EMBL/GenBank/DDBJ whole genome shotgun (WGS) entry which is preliminary data.</text>
</comment>
<name>A0AAN8T471_SOLBU</name>
<accession>A0AAN8T471</accession>
<evidence type="ECO:0000313" key="3">
    <source>
        <dbReference type="EMBL" id="KAK6781400.1"/>
    </source>
</evidence>
<evidence type="ECO:0000313" key="2">
    <source>
        <dbReference type="EMBL" id="KAK6776909.1"/>
    </source>
</evidence>
<proteinExistence type="predicted"/>
<feature type="region of interest" description="Disordered" evidence="1">
    <location>
        <begin position="113"/>
        <end position="153"/>
    </location>
</feature>
<sequence>MIFTRTGSGIEQEELEAKHPLKSFYLTGGSTQLVNERKDDAQAKSTYSRVLFNSGMPPDLNVYPRPRGAIPRAALHTMGLYNLLDLSIEGIQQWAYLKASNEALKKEIEVLKSGSSRAKTGEQSSRTSIFQPGALTSRTSTGPNQSQSSKSLRISSLSMEERECHSYYFKSSEIPSGNSQKIERPVPGLLLLRMDNTTLLLSFLLAISFLKLLILQPQDVMTYSILTLATQKPKRWMFFPRLPKPIYLFEMSPCVA</sequence>
<reference evidence="3 4" key="1">
    <citation type="submission" date="2024-02" db="EMBL/GenBank/DDBJ databases">
        <title>de novo genome assembly of Solanum bulbocastanum strain 11H21.</title>
        <authorList>
            <person name="Hosaka A.J."/>
        </authorList>
    </citation>
    <scope>NUCLEOTIDE SEQUENCE [LARGE SCALE GENOMIC DNA]</scope>
    <source>
        <tissue evidence="3">Young leaves</tissue>
    </source>
</reference>
<evidence type="ECO:0000256" key="1">
    <source>
        <dbReference type="SAM" id="MobiDB-lite"/>
    </source>
</evidence>
<dbReference type="EMBL" id="JBANQN010000009">
    <property type="protein sequence ID" value="KAK6781400.1"/>
    <property type="molecule type" value="Genomic_DNA"/>
</dbReference>
<feature type="compositionally biased region" description="Polar residues" evidence="1">
    <location>
        <begin position="113"/>
        <end position="144"/>
    </location>
</feature>
<dbReference type="AlphaFoldDB" id="A0AAN8T471"/>
<organism evidence="3 4">
    <name type="scientific">Solanum bulbocastanum</name>
    <name type="common">Wild potato</name>
    <dbReference type="NCBI Taxonomy" id="147425"/>
    <lineage>
        <taxon>Eukaryota</taxon>
        <taxon>Viridiplantae</taxon>
        <taxon>Streptophyta</taxon>
        <taxon>Embryophyta</taxon>
        <taxon>Tracheophyta</taxon>
        <taxon>Spermatophyta</taxon>
        <taxon>Magnoliopsida</taxon>
        <taxon>eudicotyledons</taxon>
        <taxon>Gunneridae</taxon>
        <taxon>Pentapetalae</taxon>
        <taxon>asterids</taxon>
        <taxon>lamiids</taxon>
        <taxon>Solanales</taxon>
        <taxon>Solanaceae</taxon>
        <taxon>Solanoideae</taxon>
        <taxon>Solaneae</taxon>
        <taxon>Solanum</taxon>
    </lineage>
</organism>
<protein>
    <submittedName>
        <fullName evidence="3">Uncharacterized protein</fullName>
    </submittedName>
</protein>
<keyword evidence="4" id="KW-1185">Reference proteome</keyword>
<dbReference type="EMBL" id="JBANQN010000010">
    <property type="protein sequence ID" value="KAK6776909.1"/>
    <property type="molecule type" value="Genomic_DNA"/>
</dbReference>
<dbReference type="Proteomes" id="UP001371456">
    <property type="component" value="Unassembled WGS sequence"/>
</dbReference>
<gene>
    <name evidence="3" type="ORF">RDI58_023584</name>
    <name evidence="2" type="ORF">RDI58_023626</name>
</gene>
<evidence type="ECO:0000313" key="4">
    <source>
        <dbReference type="Proteomes" id="UP001371456"/>
    </source>
</evidence>